<comment type="subunit">
    <text evidence="3">Supercomplex made of cofactors A to E. Cofactors A and D function by capturing and stabilizing tubulin in a quasi-native conformation. Cofactor E binds to the cofactor D-tubulin complex; interaction with cofactor C then causes the release of tubulin polypeptides that are committed to the native state.</text>
</comment>
<dbReference type="GO" id="GO:0007023">
    <property type="term" value="P:post-chaperonin tubulin folding pathway"/>
    <property type="evidence" value="ECO:0007669"/>
    <property type="project" value="UniProtKB-UniRule"/>
</dbReference>
<dbReference type="InParanoid" id="A0A2T3AIU0"/>
<dbReference type="GO" id="GO:0048487">
    <property type="term" value="F:beta-tubulin binding"/>
    <property type="evidence" value="ECO:0007669"/>
    <property type="project" value="InterPro"/>
</dbReference>
<keyword evidence="3" id="KW-0963">Cytoplasm</keyword>
<dbReference type="Gene3D" id="1.20.58.90">
    <property type="match status" value="1"/>
</dbReference>
<comment type="similarity">
    <text evidence="1 3">Belongs to the TBCA family.</text>
</comment>
<evidence type="ECO:0000313" key="5">
    <source>
        <dbReference type="Proteomes" id="UP000241462"/>
    </source>
</evidence>
<name>A0A2T3AIU0_9PEZI</name>
<sequence>MPAPSPLAIATSSVQRLVKEEAYYHKDLASQEVRVQKLEKDISEGGADLDENAEYMLKQEKKALQETKSVFGPLRSRIADAVAKLEEQIALSESEDAPAEQLTKAKEALKQGQGAVQTTSS</sequence>
<dbReference type="InterPro" id="IPR036126">
    <property type="entry name" value="TBCA_sf"/>
</dbReference>
<dbReference type="GO" id="GO:0007021">
    <property type="term" value="P:tubulin complex assembly"/>
    <property type="evidence" value="ECO:0007669"/>
    <property type="project" value="UniProtKB-UniRule"/>
</dbReference>
<organism evidence="4 5">
    <name type="scientific">Coniella lustricola</name>
    <dbReference type="NCBI Taxonomy" id="2025994"/>
    <lineage>
        <taxon>Eukaryota</taxon>
        <taxon>Fungi</taxon>
        <taxon>Dikarya</taxon>
        <taxon>Ascomycota</taxon>
        <taxon>Pezizomycotina</taxon>
        <taxon>Sordariomycetes</taxon>
        <taxon>Sordariomycetidae</taxon>
        <taxon>Diaporthales</taxon>
        <taxon>Schizoparmaceae</taxon>
        <taxon>Coniella</taxon>
    </lineage>
</organism>
<reference evidence="4 5" key="1">
    <citation type="journal article" date="2018" name="Mycol. Prog.">
        <title>Coniella lustricola, a new species from submerged detritus.</title>
        <authorList>
            <person name="Raudabaugh D.B."/>
            <person name="Iturriaga T."/>
            <person name="Carver A."/>
            <person name="Mondo S."/>
            <person name="Pangilinan J."/>
            <person name="Lipzen A."/>
            <person name="He G."/>
            <person name="Amirebrahimi M."/>
            <person name="Grigoriev I.V."/>
            <person name="Miller A.N."/>
        </authorList>
    </citation>
    <scope>NUCLEOTIDE SEQUENCE [LARGE SCALE GENOMIC DNA]</scope>
    <source>
        <strain evidence="4 5">B22-T-1</strain>
    </source>
</reference>
<evidence type="ECO:0000313" key="4">
    <source>
        <dbReference type="EMBL" id="PSR99400.1"/>
    </source>
</evidence>
<evidence type="ECO:0000256" key="3">
    <source>
        <dbReference type="RuleBase" id="RU364030"/>
    </source>
</evidence>
<dbReference type="STRING" id="2025994.A0A2T3AIU0"/>
<evidence type="ECO:0000256" key="2">
    <source>
        <dbReference type="ARBA" id="ARBA00023186"/>
    </source>
</evidence>
<dbReference type="SUPFAM" id="SSF46988">
    <property type="entry name" value="Tubulin chaperone cofactor A"/>
    <property type="match status" value="1"/>
</dbReference>
<keyword evidence="5" id="KW-1185">Reference proteome</keyword>
<dbReference type="EMBL" id="KZ678384">
    <property type="protein sequence ID" value="PSR99400.1"/>
    <property type="molecule type" value="Genomic_DNA"/>
</dbReference>
<dbReference type="GO" id="GO:0005874">
    <property type="term" value="C:microtubule"/>
    <property type="evidence" value="ECO:0007669"/>
    <property type="project" value="UniProtKB-KW"/>
</dbReference>
<dbReference type="PANTHER" id="PTHR21500:SF0">
    <property type="entry name" value="TUBULIN-SPECIFIC CHAPERONE A"/>
    <property type="match status" value="1"/>
</dbReference>
<dbReference type="FunCoup" id="A0A2T3AIU0">
    <property type="interactions" value="645"/>
</dbReference>
<dbReference type="InterPro" id="IPR004226">
    <property type="entry name" value="TBCA"/>
</dbReference>
<proteinExistence type="inferred from homology"/>
<accession>A0A2T3AIU0</accession>
<evidence type="ECO:0000256" key="1">
    <source>
        <dbReference type="ARBA" id="ARBA00006806"/>
    </source>
</evidence>
<dbReference type="OrthoDB" id="296187at2759"/>
<keyword evidence="3" id="KW-0493">Microtubule</keyword>
<dbReference type="GO" id="GO:0005829">
    <property type="term" value="C:cytosol"/>
    <property type="evidence" value="ECO:0007669"/>
    <property type="project" value="TreeGrafter"/>
</dbReference>
<keyword evidence="3" id="KW-0206">Cytoskeleton</keyword>
<comment type="subcellular location">
    <subcellularLocation>
        <location evidence="3">Cytoplasm</location>
        <location evidence="3">Cytoskeleton</location>
    </subcellularLocation>
</comment>
<gene>
    <name evidence="4" type="ORF">BD289DRAFT_479535</name>
</gene>
<dbReference type="Proteomes" id="UP000241462">
    <property type="component" value="Unassembled WGS sequence"/>
</dbReference>
<dbReference type="Pfam" id="PF02970">
    <property type="entry name" value="TBCA"/>
    <property type="match status" value="1"/>
</dbReference>
<dbReference type="AlphaFoldDB" id="A0A2T3AIU0"/>
<dbReference type="PANTHER" id="PTHR21500">
    <property type="entry name" value="TUBULIN-SPECIFIC CHAPERONE A"/>
    <property type="match status" value="1"/>
</dbReference>
<protein>
    <recommendedName>
        <fullName evidence="3">Tubulin-specific chaperone A</fullName>
    </recommendedName>
</protein>
<keyword evidence="2 3" id="KW-0143">Chaperone</keyword>